<evidence type="ECO:0000313" key="2">
    <source>
        <dbReference type="Proteomes" id="UP000032142"/>
    </source>
</evidence>
<dbReference type="AlphaFoldDB" id="A0A0B0PK32"/>
<dbReference type="EMBL" id="KN438538">
    <property type="protein sequence ID" value="KHG26798.1"/>
    <property type="molecule type" value="Genomic_DNA"/>
</dbReference>
<evidence type="ECO:0000313" key="1">
    <source>
        <dbReference type="EMBL" id="KHG26798.1"/>
    </source>
</evidence>
<dbReference type="Proteomes" id="UP000032142">
    <property type="component" value="Unassembled WGS sequence"/>
</dbReference>
<sequence length="26" mass="3065">MAKYQISLNKYNPTHLAKFIMSHISK</sequence>
<protein>
    <submittedName>
        <fullName evidence="1">Uncharacterized protein</fullName>
    </submittedName>
</protein>
<keyword evidence="2" id="KW-1185">Reference proteome</keyword>
<organism evidence="1 2">
    <name type="scientific">Gossypium arboreum</name>
    <name type="common">Tree cotton</name>
    <name type="synonym">Gossypium nanking</name>
    <dbReference type="NCBI Taxonomy" id="29729"/>
    <lineage>
        <taxon>Eukaryota</taxon>
        <taxon>Viridiplantae</taxon>
        <taxon>Streptophyta</taxon>
        <taxon>Embryophyta</taxon>
        <taxon>Tracheophyta</taxon>
        <taxon>Spermatophyta</taxon>
        <taxon>Magnoliopsida</taxon>
        <taxon>eudicotyledons</taxon>
        <taxon>Gunneridae</taxon>
        <taxon>Pentapetalae</taxon>
        <taxon>rosids</taxon>
        <taxon>malvids</taxon>
        <taxon>Malvales</taxon>
        <taxon>Malvaceae</taxon>
        <taxon>Malvoideae</taxon>
        <taxon>Gossypium</taxon>
    </lineage>
</organism>
<gene>
    <name evidence="1" type="ORF">F383_00665</name>
</gene>
<reference evidence="2" key="1">
    <citation type="submission" date="2014-09" db="EMBL/GenBank/DDBJ databases">
        <authorList>
            <person name="Mudge J."/>
            <person name="Ramaraj T."/>
            <person name="Lindquist I.E."/>
            <person name="Bharti A.K."/>
            <person name="Sundararajan A."/>
            <person name="Cameron C.T."/>
            <person name="Woodward J.E."/>
            <person name="May G.D."/>
            <person name="Brubaker C."/>
            <person name="Broadhvest J."/>
            <person name="Wilkins T.A."/>
        </authorList>
    </citation>
    <scope>NUCLEOTIDE SEQUENCE</scope>
    <source>
        <strain evidence="2">cv. AKA8401</strain>
    </source>
</reference>
<proteinExistence type="predicted"/>
<name>A0A0B0PK32_GOSAR</name>
<accession>A0A0B0PK32</accession>